<dbReference type="InterPro" id="IPR010359">
    <property type="entry name" value="IrrE_HExxH"/>
</dbReference>
<evidence type="ECO:0000313" key="3">
    <source>
        <dbReference type="Proteomes" id="UP000198414"/>
    </source>
</evidence>
<name>A0A1Z5J026_9LACO</name>
<reference evidence="2 3" key="1">
    <citation type="submission" date="2015-11" db="EMBL/GenBank/DDBJ databases">
        <title>Draft genome sequences of new species of the genus Lactobacillus isolated from orchardgrass silage.</title>
        <authorList>
            <person name="Tohno M."/>
            <person name="Tanizawa Y."/>
            <person name="Arita M."/>
        </authorList>
    </citation>
    <scope>NUCLEOTIDE SEQUENCE [LARGE SCALE GENOMIC DNA]</scope>
    <source>
        <strain evidence="2 3">IWT25</strain>
    </source>
</reference>
<dbReference type="EMBL" id="BCMI01000042">
    <property type="protein sequence ID" value="GAX07182.1"/>
    <property type="molecule type" value="Genomic_DNA"/>
</dbReference>
<dbReference type="OrthoDB" id="1707128at2"/>
<dbReference type="RefSeq" id="WP_089122065.1">
    <property type="nucleotide sequence ID" value="NZ_BCMI01000042.1"/>
</dbReference>
<accession>A0A1Z5J026</accession>
<dbReference type="Proteomes" id="UP000198414">
    <property type="component" value="Unassembled WGS sequence"/>
</dbReference>
<protein>
    <recommendedName>
        <fullName evidence="1">IrrE N-terminal-like domain-containing protein</fullName>
    </recommendedName>
</protein>
<gene>
    <name evidence="2" type="ORF">IWT25_02530</name>
</gene>
<dbReference type="Pfam" id="PF06114">
    <property type="entry name" value="Peptidase_M78"/>
    <property type="match status" value="1"/>
</dbReference>
<organism evidence="2 3">
    <name type="scientific">Secundilactobacillus pentosiphilus</name>
    <dbReference type="NCBI Taxonomy" id="1714682"/>
    <lineage>
        <taxon>Bacteria</taxon>
        <taxon>Bacillati</taxon>
        <taxon>Bacillota</taxon>
        <taxon>Bacilli</taxon>
        <taxon>Lactobacillales</taxon>
        <taxon>Lactobacillaceae</taxon>
        <taxon>Secundilactobacillus</taxon>
    </lineage>
</organism>
<dbReference type="AlphaFoldDB" id="A0A1Z5J026"/>
<comment type="caution">
    <text evidence="2">The sequence shown here is derived from an EMBL/GenBank/DDBJ whole genome shotgun (WGS) entry which is preliminary data.</text>
</comment>
<proteinExistence type="predicted"/>
<evidence type="ECO:0000313" key="2">
    <source>
        <dbReference type="EMBL" id="GAX07182.1"/>
    </source>
</evidence>
<feature type="domain" description="IrrE N-terminal-like" evidence="1">
    <location>
        <begin position="32"/>
        <end position="114"/>
    </location>
</feature>
<evidence type="ECO:0000259" key="1">
    <source>
        <dbReference type="Pfam" id="PF06114"/>
    </source>
</evidence>
<sequence length="133" mass="15540">MTDIEQLMARYPQFEYQFKHSMPDGLKGLTINDKIIISADLSDCEKLQWLYEEIGHALTSAGDITDYHAGSNCQQEKRARKWGMEHHIPYKEIMKYKKDSYETDYDIANDLGVQIDYLHTVGFMYGLKYKSVD</sequence>